<sequence length="60" mass="6398">MGDPANAPQDAAQASAASDKNAGSVFEQRLRWPGRASLRDETSIPSLAVRKRGRPPKGPR</sequence>
<reference evidence="2 3" key="1">
    <citation type="submission" date="2018-04" db="EMBL/GenBank/DDBJ databases">
        <title>Brenneria corticis sp.nov.</title>
        <authorList>
            <person name="Li Y."/>
        </authorList>
    </citation>
    <scope>NUCLEOTIDE SEQUENCE [LARGE SCALE GENOMIC DNA]</scope>
    <source>
        <strain evidence="2 3">CFCC 11842</strain>
    </source>
</reference>
<feature type="compositionally biased region" description="Basic residues" evidence="1">
    <location>
        <begin position="49"/>
        <end position="60"/>
    </location>
</feature>
<dbReference type="EMBL" id="QDKH01000001">
    <property type="protein sequence ID" value="PWC19548.1"/>
    <property type="molecule type" value="Genomic_DNA"/>
</dbReference>
<comment type="caution">
    <text evidence="2">The sequence shown here is derived from an EMBL/GenBank/DDBJ whole genome shotgun (WGS) entry which is preliminary data.</text>
</comment>
<feature type="compositionally biased region" description="Low complexity" evidence="1">
    <location>
        <begin position="1"/>
        <end position="22"/>
    </location>
</feature>
<evidence type="ECO:0000313" key="3">
    <source>
        <dbReference type="Proteomes" id="UP000296159"/>
    </source>
</evidence>
<feature type="region of interest" description="Disordered" evidence="1">
    <location>
        <begin position="1"/>
        <end position="60"/>
    </location>
</feature>
<evidence type="ECO:0000313" key="2">
    <source>
        <dbReference type="EMBL" id="PWC19548.1"/>
    </source>
</evidence>
<accession>A0A2U1UD12</accession>
<gene>
    <name evidence="2" type="ORF">DDT56_00815</name>
</gene>
<name>A0A2U1UD12_9GAMM</name>
<evidence type="ECO:0000256" key="1">
    <source>
        <dbReference type="SAM" id="MobiDB-lite"/>
    </source>
</evidence>
<protein>
    <submittedName>
        <fullName evidence="2">Uncharacterized protein</fullName>
    </submittedName>
</protein>
<dbReference type="Proteomes" id="UP000296159">
    <property type="component" value="Unassembled WGS sequence"/>
</dbReference>
<organism evidence="2 3">
    <name type="scientific">Brenneria corticis</name>
    <dbReference type="NCBI Taxonomy" id="2173106"/>
    <lineage>
        <taxon>Bacteria</taxon>
        <taxon>Pseudomonadati</taxon>
        <taxon>Pseudomonadota</taxon>
        <taxon>Gammaproteobacteria</taxon>
        <taxon>Enterobacterales</taxon>
        <taxon>Pectobacteriaceae</taxon>
        <taxon>Brenneria</taxon>
    </lineage>
</organism>
<dbReference type="AlphaFoldDB" id="A0A2U1UD12"/>
<keyword evidence="3" id="KW-1185">Reference proteome</keyword>
<proteinExistence type="predicted"/>